<protein>
    <recommendedName>
        <fullName evidence="4">Secreted protein</fullName>
    </recommendedName>
</protein>
<dbReference type="EMBL" id="JANVFT010000097">
    <property type="protein sequence ID" value="KAJ4469133.1"/>
    <property type="molecule type" value="Genomic_DNA"/>
</dbReference>
<evidence type="ECO:0000313" key="2">
    <source>
        <dbReference type="EMBL" id="KAJ4469133.1"/>
    </source>
</evidence>
<evidence type="ECO:0000313" key="3">
    <source>
        <dbReference type="Proteomes" id="UP001150217"/>
    </source>
</evidence>
<comment type="caution">
    <text evidence="2">The sequence shown here is derived from an EMBL/GenBank/DDBJ whole genome shotgun (WGS) entry which is preliminary data.</text>
</comment>
<proteinExistence type="predicted"/>
<keyword evidence="3" id="KW-1185">Reference proteome</keyword>
<evidence type="ECO:0000256" key="1">
    <source>
        <dbReference type="SAM" id="MobiDB-lite"/>
    </source>
</evidence>
<gene>
    <name evidence="2" type="ORF">C8R41DRAFT_629469</name>
</gene>
<feature type="compositionally biased region" description="Low complexity" evidence="1">
    <location>
        <begin position="60"/>
        <end position="74"/>
    </location>
</feature>
<feature type="region of interest" description="Disordered" evidence="1">
    <location>
        <begin position="50"/>
        <end position="94"/>
    </location>
</feature>
<evidence type="ECO:0008006" key="4">
    <source>
        <dbReference type="Google" id="ProtNLM"/>
    </source>
</evidence>
<name>A0ABQ8V5P8_9AGAR</name>
<sequence length="113" mass="11939">MLSFGLSMVISRAAMGVFNGVSKTIIASRCLYVDACTTDLLLEAYWQNPPHGSHTSSANSPSSDGILSSSPVSPQDSLHFPPSCSVDDRSEGPSIIPLTTRALLTNSKLRITG</sequence>
<dbReference type="Proteomes" id="UP001150217">
    <property type="component" value="Unassembled WGS sequence"/>
</dbReference>
<reference evidence="2" key="1">
    <citation type="submission" date="2022-08" db="EMBL/GenBank/DDBJ databases">
        <title>A Global Phylogenomic Analysis of the Shiitake Genus Lentinula.</title>
        <authorList>
            <consortium name="DOE Joint Genome Institute"/>
            <person name="Sierra-Patev S."/>
            <person name="Min B."/>
            <person name="Naranjo-Ortiz M."/>
            <person name="Looney B."/>
            <person name="Konkel Z."/>
            <person name="Slot J.C."/>
            <person name="Sakamoto Y."/>
            <person name="Steenwyk J.L."/>
            <person name="Rokas A."/>
            <person name="Carro J."/>
            <person name="Camarero S."/>
            <person name="Ferreira P."/>
            <person name="Molpeceres G."/>
            <person name="Ruiz-Duenas F.J."/>
            <person name="Serrano A."/>
            <person name="Henrissat B."/>
            <person name="Drula E."/>
            <person name="Hughes K.W."/>
            <person name="Mata J.L."/>
            <person name="Ishikawa N.K."/>
            <person name="Vargas-Isla R."/>
            <person name="Ushijima S."/>
            <person name="Smith C.A."/>
            <person name="Ahrendt S."/>
            <person name="Andreopoulos W."/>
            <person name="He G."/>
            <person name="Labutti K."/>
            <person name="Lipzen A."/>
            <person name="Ng V."/>
            <person name="Riley R."/>
            <person name="Sandor L."/>
            <person name="Barry K."/>
            <person name="Martinez A.T."/>
            <person name="Xiao Y."/>
            <person name="Gibbons J.G."/>
            <person name="Terashima K."/>
            <person name="Grigoriev I.V."/>
            <person name="Hibbett D.S."/>
        </authorList>
    </citation>
    <scope>NUCLEOTIDE SEQUENCE</scope>
    <source>
        <strain evidence="2">RHP3577 ss4</strain>
    </source>
</reference>
<accession>A0ABQ8V5P8</accession>
<organism evidence="2 3">
    <name type="scientific">Lentinula lateritia</name>
    <dbReference type="NCBI Taxonomy" id="40482"/>
    <lineage>
        <taxon>Eukaryota</taxon>
        <taxon>Fungi</taxon>
        <taxon>Dikarya</taxon>
        <taxon>Basidiomycota</taxon>
        <taxon>Agaricomycotina</taxon>
        <taxon>Agaricomycetes</taxon>
        <taxon>Agaricomycetidae</taxon>
        <taxon>Agaricales</taxon>
        <taxon>Marasmiineae</taxon>
        <taxon>Omphalotaceae</taxon>
        <taxon>Lentinula</taxon>
    </lineage>
</organism>